<dbReference type="Proteomes" id="UP000238390">
    <property type="component" value="Chromosome"/>
</dbReference>
<dbReference type="PANTHER" id="PTHR47894">
    <property type="entry name" value="HTH-TYPE TRANSCRIPTIONAL REGULATOR GADX"/>
    <property type="match status" value="1"/>
</dbReference>
<evidence type="ECO:0000313" key="4">
    <source>
        <dbReference type="EMBL" id="AVK08764.1"/>
    </source>
</evidence>
<dbReference type="PROSITE" id="PS01124">
    <property type="entry name" value="HTH_ARAC_FAMILY_2"/>
    <property type="match status" value="1"/>
</dbReference>
<dbReference type="InterPro" id="IPR018060">
    <property type="entry name" value="HTH_AraC"/>
</dbReference>
<dbReference type="SMART" id="SM00342">
    <property type="entry name" value="HTH_ARAC"/>
    <property type="match status" value="1"/>
</dbReference>
<dbReference type="GO" id="GO:0003700">
    <property type="term" value="F:DNA-binding transcription factor activity"/>
    <property type="evidence" value="ECO:0007669"/>
    <property type="project" value="InterPro"/>
</dbReference>
<dbReference type="Pfam" id="PF12625">
    <property type="entry name" value="Arabinose_bd"/>
    <property type="match status" value="1"/>
</dbReference>
<protein>
    <submittedName>
        <fullName evidence="4">Arabinose-binding domain of AraC transcription regulator, N-term family protein</fullName>
    </submittedName>
</protein>
<evidence type="ECO:0000256" key="1">
    <source>
        <dbReference type="ARBA" id="ARBA00023015"/>
    </source>
</evidence>
<keyword evidence="5" id="KW-1185">Reference proteome</keyword>
<evidence type="ECO:0000313" key="5">
    <source>
        <dbReference type="Proteomes" id="UP000238390"/>
    </source>
</evidence>
<reference evidence="4 5" key="1">
    <citation type="submission" date="2018-02" db="EMBL/GenBank/DDBJ databases">
        <title>FDA/CDC Antimicrobial Resistant Isolate Bank Genome Sequencing.</title>
        <authorList>
            <person name="Benahmed F.H."/>
            <person name="Lutgring J.D."/>
            <person name="Yoo B."/>
            <person name="Machado M."/>
            <person name="Brown A."/>
            <person name="McAllister G."/>
            <person name="Perry A."/>
            <person name="Halpin A.L."/>
            <person name="Vavikolanu K."/>
            <person name="Ott S."/>
            <person name="Zhao X."/>
            <person name="Tallon L.J."/>
            <person name="Sadzewicz L."/>
            <person name="Aluvathingal J."/>
            <person name="Nadendla S."/>
            <person name="Voskania-kordi A."/>
            <person name="Simonyan V."/>
            <person name="Patel J."/>
            <person name="Shawar R.M."/>
        </authorList>
    </citation>
    <scope>NUCLEOTIDE SEQUENCE [LARGE SCALE GENOMIC DNA]</scope>
    <source>
        <strain evidence="4 5">AR_0356</strain>
    </source>
</reference>
<dbReference type="PANTHER" id="PTHR47894:SF1">
    <property type="entry name" value="HTH-TYPE TRANSCRIPTIONAL REGULATOR VQSM"/>
    <property type="match status" value="1"/>
</dbReference>
<dbReference type="AlphaFoldDB" id="A0A2R3J3K5"/>
<dbReference type="GO" id="GO:0009893">
    <property type="term" value="P:positive regulation of metabolic process"/>
    <property type="evidence" value="ECO:0007669"/>
    <property type="project" value="UniProtKB-ARBA"/>
</dbReference>
<proteinExistence type="predicted"/>
<dbReference type="Pfam" id="PF12833">
    <property type="entry name" value="HTH_18"/>
    <property type="match status" value="1"/>
</dbReference>
<dbReference type="EMBL" id="CP027169">
    <property type="protein sequence ID" value="AVK08764.1"/>
    <property type="molecule type" value="Genomic_DNA"/>
</dbReference>
<dbReference type="GO" id="GO:0005829">
    <property type="term" value="C:cytosol"/>
    <property type="evidence" value="ECO:0007669"/>
    <property type="project" value="TreeGrafter"/>
</dbReference>
<dbReference type="Gene3D" id="1.10.10.60">
    <property type="entry name" value="Homeodomain-like"/>
    <property type="match status" value="1"/>
</dbReference>
<accession>A0A2R3J3K5</accession>
<name>A0A2R3J3K5_9PSED</name>
<evidence type="ECO:0000256" key="3">
    <source>
        <dbReference type="ARBA" id="ARBA00023163"/>
    </source>
</evidence>
<sequence length="356" mass="40292">MAEGSKTEGFFLASILLDALETLRARDIDAEAIGQALGLNLHSLLADPNAWLPTQLLETILRKALSLYPDPLMGLHASQSERDSAFGVLGYLGQTCATLQEVFTTKARYERLVSNIGTTTLRQEPGVVLCCWSCNTCDPLFARHATEFLLGQWLRHIRSIREQKRDLLLRVHFRHAAPDDPTLLDEYQAIFGCPVLFEQPESALVVPAPVMNLRLRTPDPGLQATLERHAHLLLNERHGTPSLLDQIRSRMRVLLMEGSVSRDHLAEELGISSRHLHRQLQKAGSSYRELVDDIRIELAKTLLHDNGLTVETISRRLNFREGPSFNRWFREMTQQTPGEYRRQLRSAETAAPRSRP</sequence>
<dbReference type="PROSITE" id="PS00041">
    <property type="entry name" value="HTH_ARAC_FAMILY_1"/>
    <property type="match status" value="1"/>
</dbReference>
<dbReference type="GO" id="GO:0000976">
    <property type="term" value="F:transcription cis-regulatory region binding"/>
    <property type="evidence" value="ECO:0007669"/>
    <property type="project" value="TreeGrafter"/>
</dbReference>
<gene>
    <name evidence="4" type="ORF">CSB93_0205</name>
</gene>
<keyword evidence="1" id="KW-0805">Transcription regulation</keyword>
<dbReference type="InterPro" id="IPR009057">
    <property type="entry name" value="Homeodomain-like_sf"/>
</dbReference>
<evidence type="ECO:0000256" key="2">
    <source>
        <dbReference type="ARBA" id="ARBA00023125"/>
    </source>
</evidence>
<keyword evidence="3" id="KW-0804">Transcription</keyword>
<organism evidence="4 5">
    <name type="scientific">Pseudomonas paraeruginosa</name>
    <dbReference type="NCBI Taxonomy" id="2994495"/>
    <lineage>
        <taxon>Bacteria</taxon>
        <taxon>Pseudomonadati</taxon>
        <taxon>Pseudomonadota</taxon>
        <taxon>Gammaproteobacteria</taxon>
        <taxon>Pseudomonadales</taxon>
        <taxon>Pseudomonadaceae</taxon>
        <taxon>Pseudomonas</taxon>
    </lineage>
</organism>
<keyword evidence="2" id="KW-0238">DNA-binding</keyword>
<dbReference type="InterPro" id="IPR032687">
    <property type="entry name" value="AraC-type_N"/>
</dbReference>
<dbReference type="SUPFAM" id="SSF46689">
    <property type="entry name" value="Homeodomain-like"/>
    <property type="match status" value="1"/>
</dbReference>
<dbReference type="InterPro" id="IPR018062">
    <property type="entry name" value="HTH_AraC-typ_CS"/>
</dbReference>